<dbReference type="PANTHER" id="PTHR30041:SF8">
    <property type="entry name" value="PROTEIN YFFB"/>
    <property type="match status" value="1"/>
</dbReference>
<comment type="caution">
    <text evidence="3">The sequence shown here is derived from an EMBL/GenBank/DDBJ whole genome shotgun (WGS) entry which is preliminary data.</text>
</comment>
<comment type="similarity">
    <text evidence="1 2">Belongs to the ArsC family.</text>
</comment>
<dbReference type="Proteomes" id="UP001139488">
    <property type="component" value="Unassembled WGS sequence"/>
</dbReference>
<dbReference type="AlphaFoldDB" id="A0A9X1WCH1"/>
<sequence length="117" mass="13549">MIRLYGLSPSTCDTVKKAKKWLDSKEIAFEIHDYRKAGIDDAMLRRFCDALDWEQVINKRGTTYRKLPQEQKDTLTKETAIALMLEQPAMIKRPILDIDGALYIGFKAEQYSTIFQS</sequence>
<protein>
    <submittedName>
        <fullName evidence="3">ArsC family reductase</fullName>
    </submittedName>
</protein>
<dbReference type="RefSeq" id="WP_244358010.1">
    <property type="nucleotide sequence ID" value="NZ_JAJNNZ010000010.1"/>
</dbReference>
<dbReference type="EMBL" id="JAJNNZ010000010">
    <property type="protein sequence ID" value="MCJ2377761.1"/>
    <property type="molecule type" value="Genomic_DNA"/>
</dbReference>
<dbReference type="PANTHER" id="PTHR30041">
    <property type="entry name" value="ARSENATE REDUCTASE"/>
    <property type="match status" value="1"/>
</dbReference>
<accession>A0A9X1WCH1</accession>
<keyword evidence="4" id="KW-1185">Reference proteome</keyword>
<dbReference type="Gene3D" id="3.40.30.10">
    <property type="entry name" value="Glutaredoxin"/>
    <property type="match status" value="1"/>
</dbReference>
<gene>
    <name evidence="3" type="ORF">LNL84_13070</name>
</gene>
<dbReference type="InterPro" id="IPR036249">
    <property type="entry name" value="Thioredoxin-like_sf"/>
</dbReference>
<reference evidence="3" key="1">
    <citation type="submission" date="2021-11" db="EMBL/GenBank/DDBJ databases">
        <title>Vibrio ZSDE26 sp. nov. and Vibrio ZSDZ34 sp. nov., isolated from coastal seawater in Qingdao.</title>
        <authorList>
            <person name="Zhang P."/>
        </authorList>
    </citation>
    <scope>NUCLEOTIDE SEQUENCE</scope>
    <source>
        <strain evidence="3">ZSDZ34</strain>
    </source>
</reference>
<dbReference type="InterPro" id="IPR006504">
    <property type="entry name" value="Tscrpt_reg_Spx/MgsR"/>
</dbReference>
<organism evidence="3 4">
    <name type="scientific">Vibrio gelatinilyticus</name>
    <dbReference type="NCBI Taxonomy" id="2893468"/>
    <lineage>
        <taxon>Bacteria</taxon>
        <taxon>Pseudomonadati</taxon>
        <taxon>Pseudomonadota</taxon>
        <taxon>Gammaproteobacteria</taxon>
        <taxon>Vibrionales</taxon>
        <taxon>Vibrionaceae</taxon>
        <taxon>Vibrio</taxon>
    </lineage>
</organism>
<name>A0A9X1WCH1_9VIBR</name>
<proteinExistence type="inferred from homology"/>
<evidence type="ECO:0000256" key="1">
    <source>
        <dbReference type="ARBA" id="ARBA00007198"/>
    </source>
</evidence>
<dbReference type="NCBIfam" id="NF008107">
    <property type="entry name" value="PRK10853.1"/>
    <property type="match status" value="1"/>
</dbReference>
<dbReference type="CDD" id="cd03035">
    <property type="entry name" value="ArsC_Yffb"/>
    <property type="match status" value="1"/>
</dbReference>
<evidence type="ECO:0000313" key="3">
    <source>
        <dbReference type="EMBL" id="MCJ2377761.1"/>
    </source>
</evidence>
<dbReference type="SUPFAM" id="SSF52833">
    <property type="entry name" value="Thioredoxin-like"/>
    <property type="match status" value="1"/>
</dbReference>
<dbReference type="Pfam" id="PF03960">
    <property type="entry name" value="ArsC"/>
    <property type="match status" value="1"/>
</dbReference>
<evidence type="ECO:0000256" key="2">
    <source>
        <dbReference type="PROSITE-ProRule" id="PRU01282"/>
    </source>
</evidence>
<dbReference type="InterPro" id="IPR006660">
    <property type="entry name" value="Arsenate_reductase-like"/>
</dbReference>
<dbReference type="PROSITE" id="PS51353">
    <property type="entry name" value="ARSC"/>
    <property type="match status" value="1"/>
</dbReference>
<evidence type="ECO:0000313" key="4">
    <source>
        <dbReference type="Proteomes" id="UP001139488"/>
    </source>
</evidence>
<dbReference type="NCBIfam" id="TIGR01617">
    <property type="entry name" value="arsC_related"/>
    <property type="match status" value="1"/>
</dbReference>